<accession>A0A0S4VLX1</accession>
<dbReference type="EMBL" id="LN899822">
    <property type="protein sequence ID" value="CUV61181.1"/>
    <property type="molecule type" value="Genomic_DNA"/>
</dbReference>
<dbReference type="InterPro" id="IPR038512">
    <property type="entry name" value="GpU-like_sf"/>
</dbReference>
<sequence length="193" mass="20907">MTTPTSRKAIRHAVRDLLDAQPVLRGRVYASRNYPVNGADLPVVLVYTERDAGEEVTDTITQRTIDLVVRVCVRGDADEAADDELDDLCDLVEAAVQAAMFGWLAPQPLLAQLAEDVAYRDTALSYRGEDGRQDILAAEITFGVRYASVPSGNFDDLGLVSTAFDMASPRNDPPLPAGPDGQIDARADIAFNQ</sequence>
<dbReference type="AlphaFoldDB" id="A0A0S4VLX1"/>
<protein>
    <submittedName>
        <fullName evidence="2">Uncharacterized protein</fullName>
    </submittedName>
</protein>
<evidence type="ECO:0000313" key="3">
    <source>
        <dbReference type="EMBL" id="CUV41750.1"/>
    </source>
</evidence>
<evidence type="ECO:0000313" key="2">
    <source>
        <dbReference type="EMBL" id="CUV34933.1"/>
    </source>
</evidence>
<evidence type="ECO:0000313" key="1">
    <source>
        <dbReference type="EMBL" id="CUV25319.1"/>
    </source>
</evidence>
<evidence type="ECO:0000313" key="4">
    <source>
        <dbReference type="EMBL" id="CUV61181.1"/>
    </source>
</evidence>
<dbReference type="EMBL" id="LN899823">
    <property type="protein sequence ID" value="CUV25319.1"/>
    <property type="molecule type" value="Genomic_DNA"/>
</dbReference>
<gene>
    <name evidence="4" type="ORF">RD1301_v1_1340014</name>
    <name evidence="1" type="ORF">RUN1744_v1_910035</name>
    <name evidence="2" type="ORF">TD1301_v1_1150002</name>
    <name evidence="3" type="ORF">TF3108_v1_850035</name>
</gene>
<dbReference type="EMBL" id="LN899825">
    <property type="protein sequence ID" value="CUV34933.1"/>
    <property type="molecule type" value="Genomic_DNA"/>
</dbReference>
<proteinExistence type="predicted"/>
<name>A0A0S4VLX1_RALSL</name>
<organism evidence="2">
    <name type="scientific">Ralstonia solanacearum</name>
    <name type="common">Pseudomonas solanacearum</name>
    <dbReference type="NCBI Taxonomy" id="305"/>
    <lineage>
        <taxon>Bacteria</taxon>
        <taxon>Pseudomonadati</taxon>
        <taxon>Pseudomonadota</taxon>
        <taxon>Betaproteobacteria</taxon>
        <taxon>Burkholderiales</taxon>
        <taxon>Burkholderiaceae</taxon>
        <taxon>Ralstonia</taxon>
        <taxon>Ralstonia solanacearum species complex</taxon>
    </lineage>
</organism>
<dbReference type="EMBL" id="LN899826">
    <property type="protein sequence ID" value="CUV41750.1"/>
    <property type="molecule type" value="Genomic_DNA"/>
</dbReference>
<reference evidence="2" key="1">
    <citation type="submission" date="2015-10" db="EMBL/GenBank/DDBJ databases">
        <authorList>
            <person name="Gilbert D.G."/>
        </authorList>
    </citation>
    <scope>NUCLEOTIDE SEQUENCE</scope>
    <source>
        <strain evidence="2">Phyl III-seqv23</strain>
    </source>
</reference>
<dbReference type="Gene3D" id="3.30.70.1700">
    <property type="entry name" value="Phage minor tail protein U"/>
    <property type="match status" value="1"/>
</dbReference>